<sequence>MVGPTEEEVKADIPATVVTLKNEEEEEEQDIPKDVHKKRLWGVKTMDNGGVDFVDDDDLVQSLSSGWHAHEELLIRLQMELREYENLDASLVMFWVVGAILTFQNLIALNRPNESIYPRMCRWKCNQKLKEFYKVVQLLESSKKGIKKRVRKVKRVFGLVKGRCTIAHPNDDQSCPQLIFEGVEHLIVNQSSFSQHDDQTHTRSSPQLLSSSPQMHMWKGDEPSDKGQDIVPEDQE</sequence>
<keyword evidence="3" id="KW-1185">Reference proteome</keyword>
<protein>
    <submittedName>
        <fullName evidence="2">Uncharacterized protein</fullName>
    </submittedName>
</protein>
<name>A0A061EF78_THECC</name>
<evidence type="ECO:0000313" key="3">
    <source>
        <dbReference type="Proteomes" id="UP000026915"/>
    </source>
</evidence>
<dbReference type="Gramene" id="EOY03268">
    <property type="protein sequence ID" value="EOY03268"/>
    <property type="gene ID" value="TCM_018061"/>
</dbReference>
<feature type="region of interest" description="Disordered" evidence="1">
    <location>
        <begin position="194"/>
        <end position="236"/>
    </location>
</feature>
<dbReference type="AlphaFoldDB" id="A0A061EF78"/>
<accession>A0A061EF78</accession>
<dbReference type="HOGENOM" id="CLU_1177185_0_0_1"/>
<evidence type="ECO:0000313" key="2">
    <source>
        <dbReference type="EMBL" id="EOY03268.1"/>
    </source>
</evidence>
<dbReference type="InParanoid" id="A0A061EF78"/>
<reference evidence="2 3" key="1">
    <citation type="journal article" date="2013" name="Genome Biol.">
        <title>The genome sequence of the most widely cultivated cacao type and its use to identify candidate genes regulating pod color.</title>
        <authorList>
            <person name="Motamayor J.C."/>
            <person name="Mockaitis K."/>
            <person name="Schmutz J."/>
            <person name="Haiminen N."/>
            <person name="Iii D.L."/>
            <person name="Cornejo O."/>
            <person name="Findley S.D."/>
            <person name="Zheng P."/>
            <person name="Utro F."/>
            <person name="Royaert S."/>
            <person name="Saski C."/>
            <person name="Jenkins J."/>
            <person name="Podicheti R."/>
            <person name="Zhao M."/>
            <person name="Scheffler B.E."/>
            <person name="Stack J.C."/>
            <person name="Feltus F.A."/>
            <person name="Mustiga G.M."/>
            <person name="Amores F."/>
            <person name="Phillips W."/>
            <person name="Marelli J.P."/>
            <person name="May G.D."/>
            <person name="Shapiro H."/>
            <person name="Ma J."/>
            <person name="Bustamante C.D."/>
            <person name="Schnell R.J."/>
            <person name="Main D."/>
            <person name="Gilbert D."/>
            <person name="Parida L."/>
            <person name="Kuhn D.N."/>
        </authorList>
    </citation>
    <scope>NUCLEOTIDE SEQUENCE [LARGE SCALE GENOMIC DNA]</scope>
    <source>
        <strain evidence="3">cv. Matina 1-6</strain>
    </source>
</reference>
<feature type="compositionally biased region" description="Low complexity" evidence="1">
    <location>
        <begin position="204"/>
        <end position="214"/>
    </location>
</feature>
<organism evidence="2 3">
    <name type="scientific">Theobroma cacao</name>
    <name type="common">Cacao</name>
    <name type="synonym">Cocoa</name>
    <dbReference type="NCBI Taxonomy" id="3641"/>
    <lineage>
        <taxon>Eukaryota</taxon>
        <taxon>Viridiplantae</taxon>
        <taxon>Streptophyta</taxon>
        <taxon>Embryophyta</taxon>
        <taxon>Tracheophyta</taxon>
        <taxon>Spermatophyta</taxon>
        <taxon>Magnoliopsida</taxon>
        <taxon>eudicotyledons</taxon>
        <taxon>Gunneridae</taxon>
        <taxon>Pentapetalae</taxon>
        <taxon>rosids</taxon>
        <taxon>malvids</taxon>
        <taxon>Malvales</taxon>
        <taxon>Malvaceae</taxon>
        <taxon>Byttnerioideae</taxon>
        <taxon>Theobroma</taxon>
    </lineage>
</organism>
<dbReference type="EMBL" id="CM001882">
    <property type="protein sequence ID" value="EOY03268.1"/>
    <property type="molecule type" value="Genomic_DNA"/>
</dbReference>
<dbReference type="Proteomes" id="UP000026915">
    <property type="component" value="Chromosome 4"/>
</dbReference>
<proteinExistence type="predicted"/>
<feature type="compositionally biased region" description="Basic and acidic residues" evidence="1">
    <location>
        <begin position="218"/>
        <end position="228"/>
    </location>
</feature>
<evidence type="ECO:0000256" key="1">
    <source>
        <dbReference type="SAM" id="MobiDB-lite"/>
    </source>
</evidence>
<gene>
    <name evidence="2" type="ORF">TCM_018061</name>
</gene>